<evidence type="ECO:0000313" key="2">
    <source>
        <dbReference type="Proteomes" id="UP000284702"/>
    </source>
</evidence>
<proteinExistence type="predicted"/>
<sequence length="171" mass="18568">MKTSTTNVMCKKSHQGTHIGWTGLIGALATLSTTSIEAIPLLASILESLALPCSQHPDANQREFFWQRMEGRLMGIDSLVHVLGVNKLTSISSQLLAPPTKPAPKAFQSFQHTLAYVEAGALLLLFQSATALDTKTQPANALLLQAVLNVLWASHVSDDPAVDRAMRYDYL</sequence>
<gene>
    <name evidence="1" type="ORF">B5M09_011080</name>
</gene>
<dbReference type="AlphaFoldDB" id="A0A3R7YJY9"/>
<dbReference type="Proteomes" id="UP000284702">
    <property type="component" value="Unassembled WGS sequence"/>
</dbReference>
<name>A0A3R7YJY9_APHAT</name>
<dbReference type="VEuPathDB" id="FungiDB:H257_14787"/>
<protein>
    <submittedName>
        <fullName evidence="1">Uncharacterized protein</fullName>
    </submittedName>
</protein>
<accession>A0A3R7YJY9</accession>
<organism evidence="1 2">
    <name type="scientific">Aphanomyces astaci</name>
    <name type="common">Crayfish plague agent</name>
    <dbReference type="NCBI Taxonomy" id="112090"/>
    <lineage>
        <taxon>Eukaryota</taxon>
        <taxon>Sar</taxon>
        <taxon>Stramenopiles</taxon>
        <taxon>Oomycota</taxon>
        <taxon>Saprolegniomycetes</taxon>
        <taxon>Saprolegniales</taxon>
        <taxon>Verrucalvaceae</taxon>
        <taxon>Aphanomyces</taxon>
    </lineage>
</organism>
<dbReference type="EMBL" id="MZMZ02000253">
    <property type="protein sequence ID" value="RQM31117.1"/>
    <property type="molecule type" value="Genomic_DNA"/>
</dbReference>
<comment type="caution">
    <text evidence="1">The sequence shown here is derived from an EMBL/GenBank/DDBJ whole genome shotgun (WGS) entry which is preliminary data.</text>
</comment>
<reference evidence="1" key="1">
    <citation type="submission" date="2018-07" db="EMBL/GenBank/DDBJ databases">
        <title>Annotation of Aphanomyces astaci genome assembly.</title>
        <authorList>
            <person name="Studholme D.J."/>
        </authorList>
    </citation>
    <scope>NUCLEOTIDE SEQUENCE [LARGE SCALE GENOMIC DNA]</scope>
    <source>
        <strain evidence="1">Pc</strain>
    </source>
</reference>
<keyword evidence="2" id="KW-1185">Reference proteome</keyword>
<evidence type="ECO:0000313" key="1">
    <source>
        <dbReference type="EMBL" id="RQM31117.1"/>
    </source>
</evidence>